<name>A0A9P3LI24_9APHY</name>
<dbReference type="AlphaFoldDB" id="A0A9P3LI24"/>
<dbReference type="Proteomes" id="UP000703269">
    <property type="component" value="Unassembled WGS sequence"/>
</dbReference>
<keyword evidence="2" id="KW-1133">Transmembrane helix</keyword>
<organism evidence="3 4">
    <name type="scientific">Phanerochaete sordida</name>
    <dbReference type="NCBI Taxonomy" id="48140"/>
    <lineage>
        <taxon>Eukaryota</taxon>
        <taxon>Fungi</taxon>
        <taxon>Dikarya</taxon>
        <taxon>Basidiomycota</taxon>
        <taxon>Agaricomycotina</taxon>
        <taxon>Agaricomycetes</taxon>
        <taxon>Polyporales</taxon>
        <taxon>Phanerochaetaceae</taxon>
        <taxon>Phanerochaete</taxon>
    </lineage>
</organism>
<feature type="transmembrane region" description="Helical" evidence="2">
    <location>
        <begin position="12"/>
        <end position="36"/>
    </location>
</feature>
<sequence>MGEPNRALRRWLLYLFITFVGLCCLLALGLGLGLGVNAPKGGINEIFGLPQTTSSSSSASASATGSVQRRAASPKWLDYP</sequence>
<evidence type="ECO:0000256" key="2">
    <source>
        <dbReference type="SAM" id="Phobius"/>
    </source>
</evidence>
<protein>
    <submittedName>
        <fullName evidence="3">Uncharacterized protein</fullName>
    </submittedName>
</protein>
<gene>
    <name evidence="3" type="ORF">PsYK624_123090</name>
</gene>
<accession>A0A9P3LI24</accession>
<dbReference type="EMBL" id="BPQB01000056">
    <property type="protein sequence ID" value="GJE96116.1"/>
    <property type="molecule type" value="Genomic_DNA"/>
</dbReference>
<reference evidence="3 4" key="1">
    <citation type="submission" date="2021-08" db="EMBL/GenBank/DDBJ databases">
        <title>Draft Genome Sequence of Phanerochaete sordida strain YK-624.</title>
        <authorList>
            <person name="Mori T."/>
            <person name="Dohra H."/>
            <person name="Suzuki T."/>
            <person name="Kawagishi H."/>
            <person name="Hirai H."/>
        </authorList>
    </citation>
    <scope>NUCLEOTIDE SEQUENCE [LARGE SCALE GENOMIC DNA]</scope>
    <source>
        <strain evidence="3 4">YK-624</strain>
    </source>
</reference>
<evidence type="ECO:0000313" key="4">
    <source>
        <dbReference type="Proteomes" id="UP000703269"/>
    </source>
</evidence>
<keyword evidence="2" id="KW-0812">Transmembrane</keyword>
<feature type="region of interest" description="Disordered" evidence="1">
    <location>
        <begin position="50"/>
        <end position="80"/>
    </location>
</feature>
<proteinExistence type="predicted"/>
<comment type="caution">
    <text evidence="3">The sequence shown here is derived from an EMBL/GenBank/DDBJ whole genome shotgun (WGS) entry which is preliminary data.</text>
</comment>
<keyword evidence="4" id="KW-1185">Reference proteome</keyword>
<evidence type="ECO:0000313" key="3">
    <source>
        <dbReference type="EMBL" id="GJE96116.1"/>
    </source>
</evidence>
<feature type="compositionally biased region" description="Low complexity" evidence="1">
    <location>
        <begin position="52"/>
        <end position="64"/>
    </location>
</feature>
<keyword evidence="2" id="KW-0472">Membrane</keyword>
<evidence type="ECO:0000256" key="1">
    <source>
        <dbReference type="SAM" id="MobiDB-lite"/>
    </source>
</evidence>